<evidence type="ECO:0000256" key="4">
    <source>
        <dbReference type="ARBA" id="ARBA00022989"/>
    </source>
</evidence>
<comment type="subcellular location">
    <subcellularLocation>
        <location evidence="1">Membrane</location>
        <topology evidence="1">Multi-pass membrane protein</topology>
    </subcellularLocation>
</comment>
<feature type="transmembrane region" description="Helical" evidence="7">
    <location>
        <begin position="143"/>
        <end position="163"/>
    </location>
</feature>
<feature type="transmembrane region" description="Helical" evidence="7">
    <location>
        <begin position="90"/>
        <end position="111"/>
    </location>
</feature>
<keyword evidence="5 7" id="KW-0472">Membrane</keyword>
<dbReference type="InterPro" id="IPR000620">
    <property type="entry name" value="EamA_dom"/>
</dbReference>
<evidence type="ECO:0000256" key="5">
    <source>
        <dbReference type="ARBA" id="ARBA00023136"/>
    </source>
</evidence>
<comment type="similarity">
    <text evidence="2">Belongs to the EamA transporter family.</text>
</comment>
<feature type="transmembrane region" description="Helical" evidence="7">
    <location>
        <begin position="237"/>
        <end position="256"/>
    </location>
</feature>
<evidence type="ECO:0000313" key="9">
    <source>
        <dbReference type="EMBL" id="RAK30489.1"/>
    </source>
</evidence>
<dbReference type="GO" id="GO:0016020">
    <property type="term" value="C:membrane"/>
    <property type="evidence" value="ECO:0007669"/>
    <property type="project" value="UniProtKB-SubCell"/>
</dbReference>
<keyword evidence="4 7" id="KW-1133">Transmembrane helix</keyword>
<reference evidence="9 10" key="1">
    <citation type="submission" date="2018-06" db="EMBL/GenBank/DDBJ databases">
        <title>Genomic Encyclopedia of Type Strains, Phase III (KMG-III): the genomes of soil and plant-associated and newly described type strains.</title>
        <authorList>
            <person name="Whitman W."/>
        </authorList>
    </citation>
    <scope>NUCLEOTIDE SEQUENCE [LARGE SCALE GENOMIC DNA]</scope>
    <source>
        <strain evidence="9 10">CGMCC 4.7090</strain>
    </source>
</reference>
<feature type="transmembrane region" description="Helical" evidence="7">
    <location>
        <begin position="118"/>
        <end position="137"/>
    </location>
</feature>
<feature type="domain" description="EamA" evidence="8">
    <location>
        <begin position="144"/>
        <end position="276"/>
    </location>
</feature>
<protein>
    <submittedName>
        <fullName evidence="9">Putative blue pigment (Indigoidine) exporter</fullName>
    </submittedName>
</protein>
<evidence type="ECO:0000256" key="2">
    <source>
        <dbReference type="ARBA" id="ARBA00007362"/>
    </source>
</evidence>
<gene>
    <name evidence="9" type="ORF">B0I29_116148</name>
</gene>
<feature type="transmembrane region" description="Helical" evidence="7">
    <location>
        <begin position="262"/>
        <end position="280"/>
    </location>
</feature>
<dbReference type="PANTHER" id="PTHR32322:SF2">
    <property type="entry name" value="EAMA DOMAIN-CONTAINING PROTEIN"/>
    <property type="match status" value="1"/>
</dbReference>
<evidence type="ECO:0000256" key="7">
    <source>
        <dbReference type="SAM" id="Phobius"/>
    </source>
</evidence>
<feature type="compositionally biased region" description="Pro residues" evidence="6">
    <location>
        <begin position="295"/>
        <end position="307"/>
    </location>
</feature>
<dbReference type="Proteomes" id="UP000249341">
    <property type="component" value="Unassembled WGS sequence"/>
</dbReference>
<feature type="region of interest" description="Disordered" evidence="6">
    <location>
        <begin position="283"/>
        <end position="307"/>
    </location>
</feature>
<comment type="caution">
    <text evidence="9">The sequence shown here is derived from an EMBL/GenBank/DDBJ whole genome shotgun (WGS) entry which is preliminary data.</text>
</comment>
<sequence length="307" mass="32101">MEAKLRWTLITALAPITWGTTYYVTHQFLPADHPLYGAALRALPAGLLLLLINRRLPRGSWWWKSLVLGTLNMGAFFALIYLAAQTLPTSIASTIMALSPVVLMLFAWSALREKPRPAHLAGAAIGIAGVSLMLFTGPVAVNATGVLASVSAMVMSSFGYILAKKWSAGTDVFSLTSWQLIAGGLMLTIAAVAVEGTPPRVSGQEFAAFTYVTVVATALAFAAWFTGLRHLTAGTVGLIGLLNPVTGVLLGVVLAGETLSPRQLLGLTLVFAGILLGQAVSSRFPSTPSGTPKAPRVPTPAPAAPSK</sequence>
<evidence type="ECO:0000256" key="3">
    <source>
        <dbReference type="ARBA" id="ARBA00022692"/>
    </source>
</evidence>
<feature type="transmembrane region" description="Helical" evidence="7">
    <location>
        <begin position="206"/>
        <end position="225"/>
    </location>
</feature>
<feature type="domain" description="EamA" evidence="8">
    <location>
        <begin position="7"/>
        <end position="134"/>
    </location>
</feature>
<evidence type="ECO:0000256" key="1">
    <source>
        <dbReference type="ARBA" id="ARBA00004141"/>
    </source>
</evidence>
<evidence type="ECO:0000259" key="8">
    <source>
        <dbReference type="Pfam" id="PF00892"/>
    </source>
</evidence>
<feature type="transmembrane region" description="Helical" evidence="7">
    <location>
        <begin position="175"/>
        <end position="194"/>
    </location>
</feature>
<dbReference type="OrthoDB" id="5430053at2"/>
<proteinExistence type="inferred from homology"/>
<accession>A0A327Z4I7</accession>
<keyword evidence="3 7" id="KW-0812">Transmembrane</keyword>
<keyword evidence="10" id="KW-1185">Reference proteome</keyword>
<feature type="transmembrane region" description="Helical" evidence="7">
    <location>
        <begin position="65"/>
        <end position="84"/>
    </location>
</feature>
<dbReference type="EMBL" id="QLMJ01000016">
    <property type="protein sequence ID" value="RAK30489.1"/>
    <property type="molecule type" value="Genomic_DNA"/>
</dbReference>
<dbReference type="PANTHER" id="PTHR32322">
    <property type="entry name" value="INNER MEMBRANE TRANSPORTER"/>
    <property type="match status" value="1"/>
</dbReference>
<dbReference type="InterPro" id="IPR050638">
    <property type="entry name" value="AA-Vitamin_Transporters"/>
</dbReference>
<dbReference type="InterPro" id="IPR037185">
    <property type="entry name" value="EmrE-like"/>
</dbReference>
<dbReference type="SUPFAM" id="SSF103481">
    <property type="entry name" value="Multidrug resistance efflux transporter EmrE"/>
    <property type="match status" value="2"/>
</dbReference>
<evidence type="ECO:0000256" key="6">
    <source>
        <dbReference type="SAM" id="MobiDB-lite"/>
    </source>
</evidence>
<dbReference type="AlphaFoldDB" id="A0A327Z4I7"/>
<dbReference type="RefSeq" id="WP_111652542.1">
    <property type="nucleotide sequence ID" value="NZ_JACHWI010000007.1"/>
</dbReference>
<dbReference type="Pfam" id="PF00892">
    <property type="entry name" value="EamA"/>
    <property type="match status" value="2"/>
</dbReference>
<dbReference type="Gene3D" id="1.10.3730.20">
    <property type="match status" value="2"/>
</dbReference>
<organism evidence="9 10">
    <name type="scientific">Actinoplanes lutulentus</name>
    <dbReference type="NCBI Taxonomy" id="1287878"/>
    <lineage>
        <taxon>Bacteria</taxon>
        <taxon>Bacillati</taxon>
        <taxon>Actinomycetota</taxon>
        <taxon>Actinomycetes</taxon>
        <taxon>Micromonosporales</taxon>
        <taxon>Micromonosporaceae</taxon>
        <taxon>Actinoplanes</taxon>
    </lineage>
</organism>
<name>A0A327Z4I7_9ACTN</name>
<feature type="transmembrane region" description="Helical" evidence="7">
    <location>
        <begin position="35"/>
        <end position="53"/>
    </location>
</feature>
<evidence type="ECO:0000313" key="10">
    <source>
        <dbReference type="Proteomes" id="UP000249341"/>
    </source>
</evidence>